<name>A0A7H1MAM9_9NEIS</name>
<dbReference type="EMBL" id="CP060414">
    <property type="protein sequence ID" value="QNT58694.1"/>
    <property type="molecule type" value="Genomic_DNA"/>
</dbReference>
<accession>A0A7H1MAM9</accession>
<dbReference type="Pfam" id="PF11367">
    <property type="entry name" value="Tail_completion_gp17"/>
    <property type="match status" value="1"/>
</dbReference>
<sequence>MAVEALVVRAVKSVSPETDVYHDFAPDNAVVPFVVIQRVGGEGNLYLDNQTGGGYQVRVQVSVWAADRLAAVELSQQIESALSLQARSAALGAALSAYDPDTGWRGMQQDFYVFS</sequence>
<proteinExistence type="predicted"/>
<evidence type="ECO:0000313" key="1">
    <source>
        <dbReference type="EMBL" id="QNT58694.1"/>
    </source>
</evidence>
<dbReference type="Proteomes" id="UP000516412">
    <property type="component" value="Chromosome"/>
</dbReference>
<evidence type="ECO:0000313" key="2">
    <source>
        <dbReference type="Proteomes" id="UP000516412"/>
    </source>
</evidence>
<reference evidence="1" key="1">
    <citation type="submission" date="2024-06" db="EMBL/GenBank/DDBJ databases">
        <title>Complete Genome Sequence of mouse commensal type strain Neisseria musculi.</title>
        <authorList>
            <person name="Thapa E."/>
            <person name="Aluvathingal J."/>
            <person name="Nadendla S."/>
            <person name="Mehta A."/>
            <person name="Tettelin H."/>
            <person name="Weyand N.J."/>
        </authorList>
    </citation>
    <scope>NUCLEOTIDE SEQUENCE</scope>
    <source>
        <strain evidence="1">NW831</strain>
    </source>
</reference>
<dbReference type="KEGG" id="nmus:H7A79_1623"/>
<evidence type="ECO:0008006" key="3">
    <source>
        <dbReference type="Google" id="ProtNLM"/>
    </source>
</evidence>
<gene>
    <name evidence="1" type="ORF">H7A79_1623</name>
</gene>
<organism evidence="1 2">
    <name type="scientific">Neisseria musculi</name>
    <dbReference type="NCBI Taxonomy" id="1815583"/>
    <lineage>
        <taxon>Bacteria</taxon>
        <taxon>Pseudomonadati</taxon>
        <taxon>Pseudomonadota</taxon>
        <taxon>Betaproteobacteria</taxon>
        <taxon>Neisseriales</taxon>
        <taxon>Neisseriaceae</taxon>
        <taxon>Neisseria</taxon>
    </lineage>
</organism>
<protein>
    <recommendedName>
        <fullName evidence="3">DUF3168 domain-containing protein</fullName>
    </recommendedName>
</protein>
<dbReference type="InterPro" id="IPR021508">
    <property type="entry name" value="Gp17-like"/>
</dbReference>
<dbReference type="AlphaFoldDB" id="A0A7H1MAM9"/>
<dbReference type="RefSeq" id="WP_186999982.1">
    <property type="nucleotide sequence ID" value="NZ_CP060414.2"/>
</dbReference>
<keyword evidence="2" id="KW-1185">Reference proteome</keyword>